<feature type="signal peptide" evidence="1">
    <location>
        <begin position="1"/>
        <end position="25"/>
    </location>
</feature>
<accession>A0A5M6IQT9</accession>
<feature type="chain" id="PRO_5024403229" evidence="1">
    <location>
        <begin position="26"/>
        <end position="118"/>
    </location>
</feature>
<evidence type="ECO:0000313" key="2">
    <source>
        <dbReference type="EMBL" id="KAA5610259.1"/>
    </source>
</evidence>
<comment type="caution">
    <text evidence="2">The sequence shown here is derived from an EMBL/GenBank/DDBJ whole genome shotgun (WGS) entry which is preliminary data.</text>
</comment>
<dbReference type="EMBL" id="VWPK01000035">
    <property type="protein sequence ID" value="KAA5610259.1"/>
    <property type="molecule type" value="Genomic_DNA"/>
</dbReference>
<sequence length="118" mass="12895">MNTARGQAVLASVIVAGLGWHPAQAADRLYVYNMTTATEFKGVYLAPAGTTNWGANQALNDKDHSLDVSERLAITGLSRGRFDVRLQDDKGRTCLKRGVDLTKDASFEIREEDLATCH</sequence>
<reference evidence="2 3" key="1">
    <citation type="submission" date="2019-09" db="EMBL/GenBank/DDBJ databases">
        <title>Genome sequence of Rhodovastum atsumiense, a diverse member of the Acetobacteraceae family of non-sulfur purple photosynthetic bacteria.</title>
        <authorList>
            <person name="Meyer T."/>
            <person name="Kyndt J."/>
        </authorList>
    </citation>
    <scope>NUCLEOTIDE SEQUENCE [LARGE SCALE GENOMIC DNA]</scope>
    <source>
        <strain evidence="2 3">DSM 21279</strain>
    </source>
</reference>
<protein>
    <submittedName>
        <fullName evidence="2">Uncharacterized protein</fullName>
    </submittedName>
</protein>
<evidence type="ECO:0000256" key="1">
    <source>
        <dbReference type="SAM" id="SignalP"/>
    </source>
</evidence>
<evidence type="ECO:0000313" key="3">
    <source>
        <dbReference type="Proteomes" id="UP000325255"/>
    </source>
</evidence>
<dbReference type="OrthoDB" id="7306240at2"/>
<dbReference type="RefSeq" id="WP_150042636.1">
    <property type="nucleotide sequence ID" value="NZ_OW485601.1"/>
</dbReference>
<keyword evidence="3" id="KW-1185">Reference proteome</keyword>
<gene>
    <name evidence="2" type="ORF">F1189_19965</name>
</gene>
<keyword evidence="1" id="KW-0732">Signal</keyword>
<name>A0A5M6IQT9_9PROT</name>
<proteinExistence type="predicted"/>
<organism evidence="2 3">
    <name type="scientific">Rhodovastum atsumiense</name>
    <dbReference type="NCBI Taxonomy" id="504468"/>
    <lineage>
        <taxon>Bacteria</taxon>
        <taxon>Pseudomonadati</taxon>
        <taxon>Pseudomonadota</taxon>
        <taxon>Alphaproteobacteria</taxon>
        <taxon>Acetobacterales</taxon>
        <taxon>Acetobacteraceae</taxon>
        <taxon>Rhodovastum</taxon>
    </lineage>
</organism>
<dbReference type="Proteomes" id="UP000325255">
    <property type="component" value="Unassembled WGS sequence"/>
</dbReference>
<dbReference type="AlphaFoldDB" id="A0A5M6IQT9"/>